<dbReference type="PROSITE" id="PS51186">
    <property type="entry name" value="GNAT"/>
    <property type="match status" value="1"/>
</dbReference>
<gene>
    <name evidence="2" type="ORF">CHX27_00635</name>
</gene>
<proteinExistence type="predicted"/>
<dbReference type="InterPro" id="IPR016181">
    <property type="entry name" value="Acyl_CoA_acyltransferase"/>
</dbReference>
<dbReference type="InterPro" id="IPR000182">
    <property type="entry name" value="GNAT_dom"/>
</dbReference>
<evidence type="ECO:0000313" key="2">
    <source>
        <dbReference type="EMBL" id="OYQ50851.1"/>
    </source>
</evidence>
<name>A0A256AB41_9FLAO</name>
<dbReference type="CDD" id="cd04301">
    <property type="entry name" value="NAT_SF"/>
    <property type="match status" value="1"/>
</dbReference>
<evidence type="ECO:0000313" key="3">
    <source>
        <dbReference type="Proteomes" id="UP000216035"/>
    </source>
</evidence>
<accession>A0A256AB41</accession>
<dbReference type="RefSeq" id="WP_094484855.1">
    <property type="nucleotide sequence ID" value="NZ_NOXX01000055.1"/>
</dbReference>
<dbReference type="AlphaFoldDB" id="A0A256AB41"/>
<comment type="caution">
    <text evidence="2">The sequence shown here is derived from an EMBL/GenBank/DDBJ whole genome shotgun (WGS) entry which is preliminary data.</text>
</comment>
<dbReference type="Gene3D" id="3.40.630.30">
    <property type="match status" value="1"/>
</dbReference>
<organism evidence="2 3">
    <name type="scientific">Flavobacterium aurantiibacter</name>
    <dbReference type="NCBI Taxonomy" id="2023067"/>
    <lineage>
        <taxon>Bacteria</taxon>
        <taxon>Pseudomonadati</taxon>
        <taxon>Bacteroidota</taxon>
        <taxon>Flavobacteriia</taxon>
        <taxon>Flavobacteriales</taxon>
        <taxon>Flavobacteriaceae</taxon>
        <taxon>Flavobacterium</taxon>
    </lineage>
</organism>
<dbReference type="Pfam" id="PF13527">
    <property type="entry name" value="Acetyltransf_9"/>
    <property type="match status" value="1"/>
</dbReference>
<dbReference type="EMBL" id="NOXX01000055">
    <property type="protein sequence ID" value="OYQ50851.1"/>
    <property type="molecule type" value="Genomic_DNA"/>
</dbReference>
<keyword evidence="3" id="KW-1185">Reference proteome</keyword>
<sequence length="370" mass="43116">MIEIKKILKKDVPKLLLDNTFWNFSFLTISKHRLLAHYKNPIIEENDIVLLLAYLDNELVGYMGLYIDRININNQSEKIGWLSTWWVHPKTKGTGIGREILNTMYAENQGKIGISQFTPSAKRVYDKSGYFTTLKESKGIKAVLRSNLQFVIPTLFPKLNFLKGLLNTIDTVINSIVNIKLYIQKTLLFSKTKHLTIEYVNHLDNETQNIINTFNKNDISIKDNKFFEWLKAYNWVQKAPILELTNKNKYEFSIYDTEFEFSLMKISNKTDCIGFIVLQKRNYVCKVLFSYFNNSKNTIDVSNIIKLQAIHQNTREIICYDDAICNNLKKSSIFLYKTKKIKQSIISKEYNVTDFSNVRMNFGDGDCSFA</sequence>
<reference evidence="2 3" key="1">
    <citation type="submission" date="2017-07" db="EMBL/GenBank/DDBJ databases">
        <title>Flavobacterium cyanobacteriorum sp. nov., isolated from cyanobacterial aggregates in a eutrophic lake.</title>
        <authorList>
            <person name="Cai H."/>
        </authorList>
    </citation>
    <scope>NUCLEOTIDE SEQUENCE [LARGE SCALE GENOMIC DNA]</scope>
    <source>
        <strain evidence="2 3">TH167</strain>
    </source>
</reference>
<evidence type="ECO:0000259" key="1">
    <source>
        <dbReference type="PROSITE" id="PS51186"/>
    </source>
</evidence>
<dbReference type="Proteomes" id="UP000216035">
    <property type="component" value="Unassembled WGS sequence"/>
</dbReference>
<dbReference type="SUPFAM" id="SSF55729">
    <property type="entry name" value="Acyl-CoA N-acyltransferases (Nat)"/>
    <property type="match status" value="1"/>
</dbReference>
<feature type="domain" description="N-acetyltransferase" evidence="1">
    <location>
        <begin position="2"/>
        <end position="149"/>
    </location>
</feature>
<dbReference type="GO" id="GO:0016747">
    <property type="term" value="F:acyltransferase activity, transferring groups other than amino-acyl groups"/>
    <property type="evidence" value="ECO:0007669"/>
    <property type="project" value="InterPro"/>
</dbReference>
<dbReference type="OrthoDB" id="1118862at2"/>
<protein>
    <recommendedName>
        <fullName evidence="1">N-acetyltransferase domain-containing protein</fullName>
    </recommendedName>
</protein>